<sequence>MKYLENIEVLHLDKNNNITDEGLKYLKKHKNICYER</sequence>
<protein>
    <recommendedName>
        <fullName evidence="2">Leucine-rich repeat protein</fullName>
    </recommendedName>
</protein>
<reference evidence="1" key="1">
    <citation type="journal article" date="2017" name="Science">
        <title>Giant viruses with an expanded complement of translation system components.</title>
        <authorList>
            <person name="Schulz F."/>
            <person name="Yutin N."/>
            <person name="Ivanova N.N."/>
            <person name="Ortega D.R."/>
            <person name="Lee T.K."/>
            <person name="Vierheilig J."/>
            <person name="Daims H."/>
            <person name="Horn M."/>
            <person name="Wagner M."/>
            <person name="Jensen G.J."/>
            <person name="Kyrpides N.C."/>
            <person name="Koonin E.V."/>
            <person name="Woyke T."/>
        </authorList>
    </citation>
    <scope>NUCLEOTIDE SEQUENCE</scope>
    <source>
        <strain evidence="1">CTV1</strain>
    </source>
</reference>
<name>A0A1V0SA78_9VIRU</name>
<proteinExistence type="predicted"/>
<dbReference type="Gene3D" id="3.80.10.10">
    <property type="entry name" value="Ribonuclease Inhibitor"/>
    <property type="match status" value="1"/>
</dbReference>
<dbReference type="InterPro" id="IPR032675">
    <property type="entry name" value="LRR_dom_sf"/>
</dbReference>
<evidence type="ECO:0000313" key="1">
    <source>
        <dbReference type="EMBL" id="ARF08599.1"/>
    </source>
</evidence>
<gene>
    <name evidence="1" type="ORF">Catovirus_1_649</name>
</gene>
<organism evidence="1">
    <name type="scientific">Catovirus CTV1</name>
    <dbReference type="NCBI Taxonomy" id="1977631"/>
    <lineage>
        <taxon>Viruses</taxon>
        <taxon>Varidnaviria</taxon>
        <taxon>Bamfordvirae</taxon>
        <taxon>Nucleocytoviricota</taxon>
        <taxon>Megaviricetes</taxon>
        <taxon>Imitervirales</taxon>
        <taxon>Mimiviridae</taxon>
        <taxon>Klosneuvirinae</taxon>
        <taxon>Catovirus</taxon>
    </lineage>
</organism>
<evidence type="ECO:0008006" key="2">
    <source>
        <dbReference type="Google" id="ProtNLM"/>
    </source>
</evidence>
<accession>A0A1V0SA78</accession>
<dbReference type="EMBL" id="KY684083">
    <property type="protein sequence ID" value="ARF08599.1"/>
    <property type="molecule type" value="Genomic_DNA"/>
</dbReference>